<feature type="region of interest" description="Disordered" evidence="1">
    <location>
        <begin position="53"/>
        <end position="107"/>
    </location>
</feature>
<dbReference type="EMBL" id="OVEO01000012">
    <property type="protein sequence ID" value="SPQ99771.1"/>
    <property type="molecule type" value="Genomic_DNA"/>
</dbReference>
<protein>
    <submittedName>
        <fullName evidence="3">Uncharacterized protein</fullName>
    </submittedName>
</protein>
<organism evidence="3 4">
    <name type="scientific">Plasmodiophora brassicae</name>
    <name type="common">Clubroot disease agent</name>
    <dbReference type="NCBI Taxonomy" id="37360"/>
    <lineage>
        <taxon>Eukaryota</taxon>
        <taxon>Sar</taxon>
        <taxon>Rhizaria</taxon>
        <taxon>Endomyxa</taxon>
        <taxon>Phytomyxea</taxon>
        <taxon>Plasmodiophorida</taxon>
        <taxon>Plasmodiophoridae</taxon>
        <taxon>Plasmodiophora</taxon>
    </lineage>
</organism>
<feature type="transmembrane region" description="Helical" evidence="2">
    <location>
        <begin position="589"/>
        <end position="612"/>
    </location>
</feature>
<feature type="compositionally biased region" description="Acidic residues" evidence="1">
    <location>
        <begin position="417"/>
        <end position="434"/>
    </location>
</feature>
<dbReference type="AlphaFoldDB" id="A0A3P3YHV2"/>
<accession>A0A3P3YHV2</accession>
<proteinExistence type="predicted"/>
<reference evidence="3 4" key="1">
    <citation type="submission" date="2018-03" db="EMBL/GenBank/DDBJ databases">
        <authorList>
            <person name="Fogelqvist J."/>
        </authorList>
    </citation>
    <scope>NUCLEOTIDE SEQUENCE [LARGE SCALE GENOMIC DNA]</scope>
</reference>
<geneLocation type="mitochondrion" evidence="3"/>
<name>A0A3P3YHV2_PLABS</name>
<feature type="region of interest" description="Disordered" evidence="1">
    <location>
        <begin position="375"/>
        <end position="437"/>
    </location>
</feature>
<feature type="compositionally biased region" description="Polar residues" evidence="1">
    <location>
        <begin position="286"/>
        <end position="305"/>
    </location>
</feature>
<keyword evidence="2" id="KW-1133">Transmembrane helix</keyword>
<evidence type="ECO:0000256" key="2">
    <source>
        <dbReference type="SAM" id="Phobius"/>
    </source>
</evidence>
<evidence type="ECO:0000256" key="1">
    <source>
        <dbReference type="SAM" id="MobiDB-lite"/>
    </source>
</evidence>
<keyword evidence="2" id="KW-0472">Membrane</keyword>
<feature type="region of interest" description="Disordered" evidence="1">
    <location>
        <begin position="286"/>
        <end position="314"/>
    </location>
</feature>
<evidence type="ECO:0000313" key="3">
    <source>
        <dbReference type="EMBL" id="SPQ99771.1"/>
    </source>
</evidence>
<feature type="region of interest" description="Disordered" evidence="1">
    <location>
        <begin position="618"/>
        <end position="637"/>
    </location>
</feature>
<feature type="compositionally biased region" description="Low complexity" evidence="1">
    <location>
        <begin position="59"/>
        <end position="68"/>
    </location>
</feature>
<evidence type="ECO:0000313" key="4">
    <source>
        <dbReference type="Proteomes" id="UP000290189"/>
    </source>
</evidence>
<dbReference type="Proteomes" id="UP000290189">
    <property type="component" value="Unassembled WGS sequence"/>
</dbReference>
<feature type="region of interest" description="Disordered" evidence="1">
    <location>
        <begin position="200"/>
        <end position="221"/>
    </location>
</feature>
<gene>
    <name evidence="3" type="ORF">PLBR_LOCUS6986</name>
</gene>
<keyword evidence="2" id="KW-0812">Transmembrane</keyword>
<keyword evidence="3" id="KW-0496">Mitochondrion</keyword>
<sequence>MRSIELIYRSRCSIRDAISSGNAGISTIMFWRRTTTFGNDVTRVRSGNSVNRSLINDNSSLPPSSSSPTIAGQRRVTASKNAAGNPVVGASDLSPAPDRPSEWYARRKAPQRVSVQLLPSSPLLSGRWPTASARRRAPAHVNYSVGCAPCRRPGNATRYGRGWCRRVAADGMEKKVAGTLTRRRDVRRDRLQVLLNKDAHGATVASAKSSEPSPPPMPKAHTVDVAAAASPTPAAIPNSRMSPSTSARERNLHKISQKFASMRAVPNRLRDDGTPLRVQRQQMLASTRANATPSANDDNSRQTFTGPVDDDKERSLNRMGRNLFGKIQFSDPLKKWNARRKHDHGLRIDVDTNEPESHHIPQVRETIASIMHTLKRRKREADSDSAEESEQAHDDAKPETSTMEFKSQVALDAPNDIGDEKEDEDDEDADEEGGDSIVMAGGDTVAPSVVASAPTATAPLSLSPGVASVVLDNDSLTKLELFSESAAASIHDLNAQIAVINDALDKLGDPDVIQSLLPVIQRLEHSVEQIEPRMATLIAESERRQAEKLQKLTLGFKRSLDALTERVDANQARIQHKGGPSATSTIQEYAISFFVLGLSTLLMPFGYVYQMATSQCQKRKRKPAREPRAYRRRKGSQ</sequence>